<proteinExistence type="inferred from homology"/>
<protein>
    <submittedName>
        <fullName evidence="5">Restriction endonuclease</fullName>
    </submittedName>
</protein>
<reference evidence="6" key="1">
    <citation type="submission" date="2016-01" db="EMBL/GenBank/DDBJ databases">
        <title>Draft genome of Chromobacterium sp. F49.</title>
        <authorList>
            <person name="Hong K.W."/>
        </authorList>
    </citation>
    <scope>NUCLEOTIDE SEQUENCE [LARGE SCALE GENOMIC DNA]</scope>
    <source>
        <strain evidence="6">CN10</strain>
    </source>
</reference>
<dbReference type="PANTHER" id="PTHR30408:SF12">
    <property type="entry name" value="TYPE I RESTRICTION ENZYME MJAVIII SPECIFICITY SUBUNIT"/>
    <property type="match status" value="1"/>
</dbReference>
<dbReference type="EMBL" id="LQQU01000034">
    <property type="protein sequence ID" value="KZE29594.1"/>
    <property type="molecule type" value="Genomic_DNA"/>
</dbReference>
<dbReference type="SUPFAM" id="SSF116734">
    <property type="entry name" value="DNA methylase specificity domain"/>
    <property type="match status" value="2"/>
</dbReference>
<comment type="caution">
    <text evidence="5">The sequence shown here is derived from an EMBL/GenBank/DDBJ whole genome shotgun (WGS) entry which is preliminary data.</text>
</comment>
<dbReference type="PANTHER" id="PTHR30408">
    <property type="entry name" value="TYPE-1 RESTRICTION ENZYME ECOKI SPECIFICITY PROTEIN"/>
    <property type="match status" value="1"/>
</dbReference>
<evidence type="ECO:0000313" key="5">
    <source>
        <dbReference type="EMBL" id="KZE29594.1"/>
    </source>
</evidence>
<dbReference type="GO" id="GO:0009307">
    <property type="term" value="P:DNA restriction-modification system"/>
    <property type="evidence" value="ECO:0007669"/>
    <property type="project" value="UniProtKB-KW"/>
</dbReference>
<keyword evidence="6" id="KW-1185">Reference proteome</keyword>
<evidence type="ECO:0000256" key="2">
    <source>
        <dbReference type="ARBA" id="ARBA00022747"/>
    </source>
</evidence>
<evidence type="ECO:0000313" key="6">
    <source>
        <dbReference type="Proteomes" id="UP000076625"/>
    </source>
</evidence>
<keyword evidence="5" id="KW-0540">Nuclease</keyword>
<keyword evidence="5" id="KW-0255">Endonuclease</keyword>
<feature type="domain" description="Type I restriction modification DNA specificity" evidence="4">
    <location>
        <begin position="212"/>
        <end position="392"/>
    </location>
</feature>
<evidence type="ECO:0000256" key="3">
    <source>
        <dbReference type="ARBA" id="ARBA00023125"/>
    </source>
</evidence>
<feature type="domain" description="Type I restriction modification DNA specificity" evidence="4">
    <location>
        <begin position="5"/>
        <end position="176"/>
    </location>
</feature>
<name>A0A163C201_9NEIS</name>
<accession>A0A163C201</accession>
<dbReference type="GO" id="GO:0004519">
    <property type="term" value="F:endonuclease activity"/>
    <property type="evidence" value="ECO:0007669"/>
    <property type="project" value="UniProtKB-KW"/>
</dbReference>
<dbReference type="OrthoDB" id="9798929at2"/>
<dbReference type="CDD" id="cd17253">
    <property type="entry name" value="RMtype1_S_Eco933I-TRD2-CR2_like"/>
    <property type="match status" value="1"/>
</dbReference>
<dbReference type="InterPro" id="IPR052021">
    <property type="entry name" value="Type-I_RS_S_subunit"/>
</dbReference>
<keyword evidence="5" id="KW-0378">Hydrolase</keyword>
<keyword evidence="3" id="KW-0238">DNA-binding</keyword>
<dbReference type="AlphaFoldDB" id="A0A163C201"/>
<dbReference type="GO" id="GO:0003677">
    <property type="term" value="F:DNA binding"/>
    <property type="evidence" value="ECO:0007669"/>
    <property type="project" value="UniProtKB-KW"/>
</dbReference>
<sequence length="430" mass="47805">MTNPNWNWRPLGELFDIGAGKTMSAVARAGTDKVPFLRTSNVLWDEIDLTQVDEMSISSTELVDKSLKAGDLLVCEGGEIGRAAVWDGRVPVMSFQNHLHRLRPIQDDVDPHFYVYFLQSAFTQLGIFEGAGNKTTIPNLSRNRLAALDVPHPPKPEQQSVAQALAKVREAITVHDKATSTALELKHAVMNDLFTRGLRGEPQKETEIGPMPESWSVVTIDDVAVQTQYGLSIRGKAHGQFPILRMNCQDDGRVVFRDLQFVDLDDNTLAAFRLQAGDLLFNRTNSIDHVGRTAIFEGTREAVFASYLIRLSVDRARCLPHYLNYYMNRPEVQTDIKRLASRAVGQANINATKLRTVAFPLPPSASEQREIVTVLDAIDSKIRTHRQKRAALDELFESLLHKLMTGEIAVSELDLSALSPASTQHAEATA</sequence>
<dbReference type="RefSeq" id="WP_066613722.1">
    <property type="nucleotide sequence ID" value="NZ_LQQU01000034.1"/>
</dbReference>
<dbReference type="Proteomes" id="UP000076625">
    <property type="component" value="Unassembled WGS sequence"/>
</dbReference>
<gene>
    <name evidence="5" type="ORF">AVW16_01340</name>
</gene>
<evidence type="ECO:0000259" key="4">
    <source>
        <dbReference type="Pfam" id="PF01420"/>
    </source>
</evidence>
<dbReference type="InterPro" id="IPR044946">
    <property type="entry name" value="Restrct_endonuc_typeI_TRD_sf"/>
</dbReference>
<evidence type="ECO:0000256" key="1">
    <source>
        <dbReference type="ARBA" id="ARBA00010923"/>
    </source>
</evidence>
<dbReference type="CDD" id="cd17524">
    <property type="entry name" value="RMtype1_S_EcoUTORF5051P-TRD2-CR2_like"/>
    <property type="match status" value="1"/>
</dbReference>
<comment type="similarity">
    <text evidence="1">Belongs to the type-I restriction system S methylase family.</text>
</comment>
<dbReference type="STRING" id="1452487.AVW16_01340"/>
<dbReference type="InterPro" id="IPR000055">
    <property type="entry name" value="Restrct_endonuc_typeI_TRD"/>
</dbReference>
<organism evidence="5 6">
    <name type="scientific">Crenobacter luteus</name>
    <dbReference type="NCBI Taxonomy" id="1452487"/>
    <lineage>
        <taxon>Bacteria</taxon>
        <taxon>Pseudomonadati</taxon>
        <taxon>Pseudomonadota</taxon>
        <taxon>Betaproteobacteria</taxon>
        <taxon>Neisseriales</taxon>
        <taxon>Neisseriaceae</taxon>
        <taxon>Crenobacter</taxon>
    </lineage>
</organism>
<dbReference type="Gene3D" id="3.90.220.20">
    <property type="entry name" value="DNA methylase specificity domains"/>
    <property type="match status" value="2"/>
</dbReference>
<dbReference type="Pfam" id="PF01420">
    <property type="entry name" value="Methylase_S"/>
    <property type="match status" value="2"/>
</dbReference>
<keyword evidence="2" id="KW-0680">Restriction system</keyword>